<evidence type="ECO:0000313" key="2">
    <source>
        <dbReference type="EMBL" id="MEG3184237.1"/>
    </source>
</evidence>
<dbReference type="GO" id="GO:0016491">
    <property type="term" value="F:oxidoreductase activity"/>
    <property type="evidence" value="ECO:0007669"/>
    <property type="project" value="UniProtKB-KW"/>
</dbReference>
<dbReference type="SUPFAM" id="SSF50952">
    <property type="entry name" value="Soluble quinoprotein glucose dehydrogenase"/>
    <property type="match status" value="1"/>
</dbReference>
<dbReference type="PANTHER" id="PTHR19328">
    <property type="entry name" value="HEDGEHOG-INTERACTING PROTEIN"/>
    <property type="match status" value="1"/>
</dbReference>
<dbReference type="EMBL" id="JAXGFP010000004">
    <property type="protein sequence ID" value="MEG3184237.1"/>
    <property type="molecule type" value="Genomic_DNA"/>
</dbReference>
<organism evidence="2 3">
    <name type="scientific">Novilysobacter erysipheiresistens</name>
    <dbReference type="NCBI Taxonomy" id="1749332"/>
    <lineage>
        <taxon>Bacteria</taxon>
        <taxon>Pseudomonadati</taxon>
        <taxon>Pseudomonadota</taxon>
        <taxon>Gammaproteobacteria</taxon>
        <taxon>Lysobacterales</taxon>
        <taxon>Lysobacteraceae</taxon>
        <taxon>Novilysobacter</taxon>
    </lineage>
</organism>
<dbReference type="InterPro" id="IPR011042">
    <property type="entry name" value="6-blade_b-propeller_TolB-like"/>
</dbReference>
<dbReference type="InterPro" id="IPR011041">
    <property type="entry name" value="Quinoprot_gluc/sorb_DH_b-prop"/>
</dbReference>
<evidence type="ECO:0000313" key="3">
    <source>
        <dbReference type="Proteomes" id="UP001355056"/>
    </source>
</evidence>
<dbReference type="Pfam" id="PF07995">
    <property type="entry name" value="GSDH"/>
    <property type="match status" value="1"/>
</dbReference>
<dbReference type="Gene3D" id="2.120.10.30">
    <property type="entry name" value="TolB, C-terminal domain"/>
    <property type="match status" value="1"/>
</dbReference>
<evidence type="ECO:0000259" key="1">
    <source>
        <dbReference type="Pfam" id="PF07995"/>
    </source>
</evidence>
<keyword evidence="2" id="KW-0560">Oxidoreductase</keyword>
<dbReference type="EC" id="1.1.5.-" evidence="2"/>
<protein>
    <submittedName>
        <fullName evidence="2">PQQ-dependent sugar dehydrogenase</fullName>
        <ecNumber evidence="2">1.1.5.-</ecNumber>
    </submittedName>
</protein>
<sequence length="371" mass="39682">MPQVPAETTAAADGKPFAIAEVASFDEPWAMTFLPSGELLVTERGGTLKRLVLDASGTPKVSEISGVPAVDYGGQGGLGDVIAHPDFADNRMVYLSYAEAGEGDTRGAAVARATLTLDKNGGGKLSDLQVIWRQVPKVKGRGHYGHRLAFGPDGYLWISSGERQKFDPAQDMQSNLGKIIRLNADGSVPADNPFVDQAAGAGDAEANDVTAQIWSLGHRNPLGLAFDADGQLWNHEMGPSGGDELNRVERGGNYGYPIVSNGDHYDGRPIPDHDTRPEFIAPVVGWTPVISPAGLVIYDGASFPEWRGDALIGALSGQALVRVEFEGDGAREAERFEMDERIREVEQGPDGDIWLLEDGDDARLLRLTPPA</sequence>
<dbReference type="PANTHER" id="PTHR19328:SF75">
    <property type="entry name" value="ALDOSE SUGAR DEHYDROGENASE YLII"/>
    <property type="match status" value="1"/>
</dbReference>
<reference evidence="2 3" key="1">
    <citation type="journal article" date="2016" name="Int. J. Syst. Evol. Microbiol.">
        <title>Lysobacter erysipheiresistens sp. nov., an antagonist of powdery mildew, isolated from tobacco-cultivated soil.</title>
        <authorList>
            <person name="Xie B."/>
            <person name="Li T."/>
            <person name="Lin X."/>
            <person name="Wang C.J."/>
            <person name="Chen Y.J."/>
            <person name="Liu W.J."/>
            <person name="Zhao Z.W."/>
        </authorList>
    </citation>
    <scope>NUCLEOTIDE SEQUENCE [LARGE SCALE GENOMIC DNA]</scope>
    <source>
        <strain evidence="2 3">RS-LYSO-3</strain>
    </source>
</reference>
<gene>
    <name evidence="2" type="ORF">SNE34_09465</name>
</gene>
<name>A0ABU7YZ92_9GAMM</name>
<accession>A0ABU7YZ92</accession>
<dbReference type="Proteomes" id="UP001355056">
    <property type="component" value="Unassembled WGS sequence"/>
</dbReference>
<feature type="domain" description="Glucose/Sorbosone dehydrogenase" evidence="1">
    <location>
        <begin position="25"/>
        <end position="366"/>
    </location>
</feature>
<keyword evidence="3" id="KW-1185">Reference proteome</keyword>
<comment type="caution">
    <text evidence="2">The sequence shown here is derived from an EMBL/GenBank/DDBJ whole genome shotgun (WGS) entry which is preliminary data.</text>
</comment>
<proteinExistence type="predicted"/>
<dbReference type="InterPro" id="IPR012938">
    <property type="entry name" value="Glc/Sorbosone_DH"/>
</dbReference>